<evidence type="ECO:0000313" key="1">
    <source>
        <dbReference type="EnsemblPlants" id="KQL16954"/>
    </source>
</evidence>
<evidence type="ECO:0000313" key="2">
    <source>
        <dbReference type="Proteomes" id="UP000004995"/>
    </source>
</evidence>
<proteinExistence type="predicted"/>
<keyword evidence="2" id="KW-1185">Reference proteome</keyword>
<dbReference type="HOGENOM" id="CLU_2908369_0_0_1"/>
<protein>
    <submittedName>
        <fullName evidence="1">Uncharacterized protein</fullName>
    </submittedName>
</protein>
<name>K3ZBL7_SETIT</name>
<dbReference type="Gramene" id="KQL16954">
    <property type="protein sequence ID" value="KQL16954"/>
    <property type="gene ID" value="SETIT_023938mg"/>
</dbReference>
<dbReference type="EMBL" id="AGNK02002093">
    <property type="status" value="NOT_ANNOTATED_CDS"/>
    <property type="molecule type" value="Genomic_DNA"/>
</dbReference>
<accession>K3ZBL7</accession>
<dbReference type="Proteomes" id="UP000004995">
    <property type="component" value="Unassembled WGS sequence"/>
</dbReference>
<dbReference type="InParanoid" id="K3ZBL7"/>
<reference evidence="1" key="2">
    <citation type="submission" date="2018-08" db="UniProtKB">
        <authorList>
            <consortium name="EnsemblPlants"/>
        </authorList>
    </citation>
    <scope>IDENTIFICATION</scope>
    <source>
        <strain evidence="1">Yugu1</strain>
    </source>
</reference>
<organism evidence="1 2">
    <name type="scientific">Setaria italica</name>
    <name type="common">Foxtail millet</name>
    <name type="synonym">Panicum italicum</name>
    <dbReference type="NCBI Taxonomy" id="4555"/>
    <lineage>
        <taxon>Eukaryota</taxon>
        <taxon>Viridiplantae</taxon>
        <taxon>Streptophyta</taxon>
        <taxon>Embryophyta</taxon>
        <taxon>Tracheophyta</taxon>
        <taxon>Spermatophyta</taxon>
        <taxon>Magnoliopsida</taxon>
        <taxon>Liliopsida</taxon>
        <taxon>Poales</taxon>
        <taxon>Poaceae</taxon>
        <taxon>PACMAD clade</taxon>
        <taxon>Panicoideae</taxon>
        <taxon>Panicodae</taxon>
        <taxon>Paniceae</taxon>
        <taxon>Cenchrinae</taxon>
        <taxon>Setaria</taxon>
    </lineage>
</organism>
<sequence>MVAFISLPSILADGTVPDVLTSAVVLCFVSVIGGHPWLPKTVCVFLFNCCYYAMQPEKALYF</sequence>
<dbReference type="EnsemblPlants" id="KQL16954">
    <property type="protein sequence ID" value="KQL16954"/>
    <property type="gene ID" value="SETIT_023938mg"/>
</dbReference>
<reference evidence="2" key="1">
    <citation type="journal article" date="2012" name="Nat. Biotechnol.">
        <title>Reference genome sequence of the model plant Setaria.</title>
        <authorList>
            <person name="Bennetzen J.L."/>
            <person name="Schmutz J."/>
            <person name="Wang H."/>
            <person name="Percifield R."/>
            <person name="Hawkins J."/>
            <person name="Pontaroli A.C."/>
            <person name="Estep M."/>
            <person name="Feng L."/>
            <person name="Vaughn J.N."/>
            <person name="Grimwood J."/>
            <person name="Jenkins J."/>
            <person name="Barry K."/>
            <person name="Lindquist E."/>
            <person name="Hellsten U."/>
            <person name="Deshpande S."/>
            <person name="Wang X."/>
            <person name="Wu X."/>
            <person name="Mitros T."/>
            <person name="Triplett J."/>
            <person name="Yang X."/>
            <person name="Ye C.Y."/>
            <person name="Mauro-Herrera M."/>
            <person name="Wang L."/>
            <person name="Li P."/>
            <person name="Sharma M."/>
            <person name="Sharma R."/>
            <person name="Ronald P.C."/>
            <person name="Panaud O."/>
            <person name="Kellogg E.A."/>
            <person name="Brutnell T.P."/>
            <person name="Doust A.N."/>
            <person name="Tuskan G.A."/>
            <person name="Rokhsar D."/>
            <person name="Devos K.M."/>
        </authorList>
    </citation>
    <scope>NUCLEOTIDE SEQUENCE [LARGE SCALE GENOMIC DNA]</scope>
    <source>
        <strain evidence="2">cv. Yugu1</strain>
    </source>
</reference>
<dbReference type="AlphaFoldDB" id="K3ZBL7"/>